<dbReference type="EMBL" id="LAPZ01000014">
    <property type="protein sequence ID" value="OSY87178.1"/>
    <property type="molecule type" value="Genomic_DNA"/>
</dbReference>
<dbReference type="Pfam" id="PF18942">
    <property type="entry name" value="DUF5689"/>
    <property type="match status" value="1"/>
</dbReference>
<proteinExistence type="predicted"/>
<organism evidence="3 4">
    <name type="scientific">Tenacibaculum holothuriorum</name>
    <dbReference type="NCBI Taxonomy" id="1635173"/>
    <lineage>
        <taxon>Bacteria</taxon>
        <taxon>Pseudomonadati</taxon>
        <taxon>Bacteroidota</taxon>
        <taxon>Flavobacteriia</taxon>
        <taxon>Flavobacteriales</taxon>
        <taxon>Flavobacteriaceae</taxon>
        <taxon>Tenacibaculum</taxon>
    </lineage>
</organism>
<accession>A0A1Y2PBW4</accession>
<evidence type="ECO:0000313" key="4">
    <source>
        <dbReference type="Proteomes" id="UP000194221"/>
    </source>
</evidence>
<evidence type="ECO:0000313" key="3">
    <source>
        <dbReference type="EMBL" id="OSY87178.1"/>
    </source>
</evidence>
<feature type="signal peptide" evidence="1">
    <location>
        <begin position="1"/>
        <end position="26"/>
    </location>
</feature>
<comment type="caution">
    <text evidence="3">The sequence shown here is derived from an EMBL/GenBank/DDBJ whole genome shotgun (WGS) entry which is preliminary data.</text>
</comment>
<feature type="chain" id="PRO_5011988343" description="DUF5689 domain-containing protein" evidence="1">
    <location>
        <begin position="27"/>
        <end position="479"/>
    </location>
</feature>
<gene>
    <name evidence="3" type="ORF">WH52_13020</name>
</gene>
<dbReference type="STRING" id="1635173.WH52_13020"/>
<dbReference type="Proteomes" id="UP000194221">
    <property type="component" value="Unassembled WGS sequence"/>
</dbReference>
<sequence>MKIINKFNIILAAVVASIVFTSCVDNNDYTVPTIIGDEENTSLNAILDSIATKDTWNLISIADVKAKYNSGDAPVKIETNDVVKGYVVSSDQSGNFYREFYIQDAPENPTAGLKVIVNLTNNYSKFNFGREVYISLKDLYLGETNSRDGITTVAGRVKTSDTNEVDVISENQMVNHIFRAATTATIVPKTISLSELSSTPVGTYVRVNNAFFSDALVGEPIVDPNEDFDTQRTVMSCSGFDFSEGIIETSSFASFASSKLPADGGYIEAVVSKDFRGDNAVLVLNSFSDIVFNETKCQPLNIDDFEAVFNEDFQVITRDNTSLSVLPNWVNFAQEGGEVWLGQEHRGNGYVEFSGFRTGDDSNIGWLITPGIDMDAQTNEFLNFKAAQHHVDNSSENTLEVLVSTDFDGTNVAAATWTKVSASLPTQDSSWYQFQDSGLIDISEYTGTLYVAFKSVASGNNTSLDGAYMIDDVQILAKK</sequence>
<feature type="domain" description="DUF5689" evidence="2">
    <location>
        <begin position="57"/>
        <end position="290"/>
    </location>
</feature>
<dbReference type="InParanoid" id="A0A1Y2PBW4"/>
<dbReference type="InterPro" id="IPR043744">
    <property type="entry name" value="DUF5689"/>
</dbReference>
<evidence type="ECO:0000256" key="1">
    <source>
        <dbReference type="SAM" id="SignalP"/>
    </source>
</evidence>
<keyword evidence="4" id="KW-1185">Reference proteome</keyword>
<name>A0A1Y2PBW4_9FLAO</name>
<dbReference type="OrthoDB" id="1492759at2"/>
<protein>
    <recommendedName>
        <fullName evidence="2">DUF5689 domain-containing protein</fullName>
    </recommendedName>
</protein>
<dbReference type="PROSITE" id="PS51257">
    <property type="entry name" value="PROKAR_LIPOPROTEIN"/>
    <property type="match status" value="1"/>
</dbReference>
<keyword evidence="1" id="KW-0732">Signal</keyword>
<dbReference type="AlphaFoldDB" id="A0A1Y2PBW4"/>
<evidence type="ECO:0000259" key="2">
    <source>
        <dbReference type="Pfam" id="PF18942"/>
    </source>
</evidence>
<reference evidence="3 4" key="1">
    <citation type="submission" date="2015-03" db="EMBL/GenBank/DDBJ databases">
        <title>Genome sequence of Tenacibaculum sp. S2-2, isolated from intestinal microbiota of sea cucumber, Apostichopus japonicas.</title>
        <authorList>
            <person name="Shao Z."/>
            <person name="Wang L."/>
            <person name="Li X."/>
        </authorList>
    </citation>
    <scope>NUCLEOTIDE SEQUENCE [LARGE SCALE GENOMIC DNA]</scope>
    <source>
        <strain evidence="3 4">S2-2</strain>
    </source>
</reference>
<dbReference type="RefSeq" id="WP_086031402.1">
    <property type="nucleotide sequence ID" value="NZ_LAPZ01000014.1"/>
</dbReference>